<comment type="caution">
    <text evidence="2">The sequence shown here is derived from an EMBL/GenBank/DDBJ whole genome shotgun (WGS) entry which is preliminary data.</text>
</comment>
<feature type="compositionally biased region" description="Acidic residues" evidence="1">
    <location>
        <begin position="1"/>
        <end position="20"/>
    </location>
</feature>
<feature type="region of interest" description="Disordered" evidence="1">
    <location>
        <begin position="1"/>
        <end position="40"/>
    </location>
</feature>
<dbReference type="EMBL" id="NMUH01000810">
    <property type="protein sequence ID" value="MQL85125.1"/>
    <property type="molecule type" value="Genomic_DNA"/>
</dbReference>
<name>A0A843UNN2_COLES</name>
<dbReference type="Proteomes" id="UP000652761">
    <property type="component" value="Unassembled WGS sequence"/>
</dbReference>
<accession>A0A843UNN2</accession>
<organism evidence="2 3">
    <name type="scientific">Colocasia esculenta</name>
    <name type="common">Wild taro</name>
    <name type="synonym">Arum esculentum</name>
    <dbReference type="NCBI Taxonomy" id="4460"/>
    <lineage>
        <taxon>Eukaryota</taxon>
        <taxon>Viridiplantae</taxon>
        <taxon>Streptophyta</taxon>
        <taxon>Embryophyta</taxon>
        <taxon>Tracheophyta</taxon>
        <taxon>Spermatophyta</taxon>
        <taxon>Magnoliopsida</taxon>
        <taxon>Liliopsida</taxon>
        <taxon>Araceae</taxon>
        <taxon>Aroideae</taxon>
        <taxon>Colocasieae</taxon>
        <taxon>Colocasia</taxon>
    </lineage>
</organism>
<evidence type="ECO:0000313" key="3">
    <source>
        <dbReference type="Proteomes" id="UP000652761"/>
    </source>
</evidence>
<evidence type="ECO:0000256" key="1">
    <source>
        <dbReference type="SAM" id="MobiDB-lite"/>
    </source>
</evidence>
<dbReference type="AlphaFoldDB" id="A0A843UNN2"/>
<protein>
    <submittedName>
        <fullName evidence="2">Uncharacterized protein</fullName>
    </submittedName>
</protein>
<keyword evidence="3" id="KW-1185">Reference proteome</keyword>
<reference evidence="2" key="1">
    <citation type="submission" date="2017-07" db="EMBL/GenBank/DDBJ databases">
        <title>Taro Niue Genome Assembly and Annotation.</title>
        <authorList>
            <person name="Atibalentja N."/>
            <person name="Keating K."/>
            <person name="Fields C.J."/>
        </authorList>
    </citation>
    <scope>NUCLEOTIDE SEQUENCE</scope>
    <source>
        <strain evidence="2">Niue_2</strain>
        <tissue evidence="2">Leaf</tissue>
    </source>
</reference>
<gene>
    <name evidence="2" type="ORF">Taro_017645</name>
</gene>
<feature type="compositionally biased region" description="Basic and acidic residues" evidence="1">
    <location>
        <begin position="72"/>
        <end position="84"/>
    </location>
</feature>
<feature type="region of interest" description="Disordered" evidence="1">
    <location>
        <begin position="61"/>
        <end position="84"/>
    </location>
</feature>
<proteinExistence type="predicted"/>
<evidence type="ECO:0000313" key="2">
    <source>
        <dbReference type="EMBL" id="MQL85125.1"/>
    </source>
</evidence>
<sequence>MDGPADEGPEEEALSEEDEAGGALEGGGGMKVEEAREEEDCVGNGVGEEMFLGRGCLKVTGAGGAVEEDGGEGGKKEDLVGSRV</sequence>